<keyword evidence="3" id="KW-1185">Reference proteome</keyword>
<name>A0A0N4VZS5_HAEPC</name>
<gene>
    <name evidence="2" type="ORF">HPLM_LOCUS2794</name>
</gene>
<evidence type="ECO:0000313" key="4">
    <source>
        <dbReference type="WBParaSite" id="HPLM_0000279901-mRNA-1"/>
    </source>
</evidence>
<feature type="compositionally biased region" description="Acidic residues" evidence="1">
    <location>
        <begin position="10"/>
        <end position="20"/>
    </location>
</feature>
<dbReference type="EMBL" id="UZAF01006802">
    <property type="protein sequence ID" value="VDO16882.1"/>
    <property type="molecule type" value="Genomic_DNA"/>
</dbReference>
<organism evidence="4">
    <name type="scientific">Haemonchus placei</name>
    <name type="common">Barber's pole worm</name>
    <dbReference type="NCBI Taxonomy" id="6290"/>
    <lineage>
        <taxon>Eukaryota</taxon>
        <taxon>Metazoa</taxon>
        <taxon>Ecdysozoa</taxon>
        <taxon>Nematoda</taxon>
        <taxon>Chromadorea</taxon>
        <taxon>Rhabditida</taxon>
        <taxon>Rhabditina</taxon>
        <taxon>Rhabditomorpha</taxon>
        <taxon>Strongyloidea</taxon>
        <taxon>Trichostrongylidae</taxon>
        <taxon>Haemonchus</taxon>
    </lineage>
</organism>
<reference evidence="4" key="1">
    <citation type="submission" date="2017-02" db="UniProtKB">
        <authorList>
            <consortium name="WormBaseParasite"/>
        </authorList>
    </citation>
    <scope>IDENTIFICATION</scope>
</reference>
<feature type="region of interest" description="Disordered" evidence="1">
    <location>
        <begin position="1"/>
        <end position="20"/>
    </location>
</feature>
<accession>A0A0N4VZS5</accession>
<protein>
    <submittedName>
        <fullName evidence="4">PITH domain-containing protein</fullName>
    </submittedName>
</protein>
<evidence type="ECO:0000313" key="3">
    <source>
        <dbReference type="Proteomes" id="UP000268014"/>
    </source>
</evidence>
<evidence type="ECO:0000313" key="2">
    <source>
        <dbReference type="EMBL" id="VDO16882.1"/>
    </source>
</evidence>
<dbReference type="Proteomes" id="UP000268014">
    <property type="component" value="Unassembled WGS sequence"/>
</dbReference>
<dbReference type="AlphaFoldDB" id="A0A0N4VZS5"/>
<sequence length="107" mass="12184">MNRHLGTEDKDWDIDSEEEEDNVRSRLHMTAIKNVRLRLNFDSDDCSETPKEVKPTSDHKIYEKETFGIVAIPNIALGLSHLTITASITDRKGFVEEKAQRSLGLNT</sequence>
<evidence type="ECO:0000256" key="1">
    <source>
        <dbReference type="SAM" id="MobiDB-lite"/>
    </source>
</evidence>
<dbReference type="WBParaSite" id="HPLM_0000279901-mRNA-1">
    <property type="protein sequence ID" value="HPLM_0000279901-mRNA-1"/>
    <property type="gene ID" value="HPLM_0000279901"/>
</dbReference>
<reference evidence="2 3" key="2">
    <citation type="submission" date="2018-11" db="EMBL/GenBank/DDBJ databases">
        <authorList>
            <consortium name="Pathogen Informatics"/>
        </authorList>
    </citation>
    <scope>NUCLEOTIDE SEQUENCE [LARGE SCALE GENOMIC DNA]</scope>
    <source>
        <strain evidence="2 3">MHpl1</strain>
    </source>
</reference>
<proteinExistence type="predicted"/>